<dbReference type="RefSeq" id="WP_199663683.1">
    <property type="nucleotide sequence ID" value="NZ_JAODBU010000002.1"/>
</dbReference>
<reference evidence="2" key="1">
    <citation type="submission" date="2022-09" db="EMBL/GenBank/DDBJ databases">
        <title>Eubacterium sp. LFL-14 isolated from human feces.</title>
        <authorList>
            <person name="Liu F."/>
        </authorList>
    </citation>
    <scope>NUCLEOTIDE SEQUENCE</scope>
    <source>
        <strain evidence="2">LFL-14</strain>
    </source>
</reference>
<keyword evidence="1" id="KW-0812">Transmembrane</keyword>
<proteinExistence type="predicted"/>
<name>A0ABT2LXD8_9FIRM</name>
<protein>
    <submittedName>
        <fullName evidence="2">Uncharacterized protein</fullName>
    </submittedName>
</protein>
<keyword evidence="1" id="KW-1133">Transmembrane helix</keyword>
<organism evidence="2 3">
    <name type="scientific">Eubacterium album</name>
    <dbReference type="NCBI Taxonomy" id="2978477"/>
    <lineage>
        <taxon>Bacteria</taxon>
        <taxon>Bacillati</taxon>
        <taxon>Bacillota</taxon>
        <taxon>Clostridia</taxon>
        <taxon>Eubacteriales</taxon>
        <taxon>Eubacteriaceae</taxon>
        <taxon>Eubacterium</taxon>
    </lineage>
</organism>
<dbReference type="EMBL" id="JAODBU010000002">
    <property type="protein sequence ID" value="MCT7397962.1"/>
    <property type="molecule type" value="Genomic_DNA"/>
</dbReference>
<gene>
    <name evidence="2" type="ORF">N5B56_02510</name>
</gene>
<keyword evidence="3" id="KW-1185">Reference proteome</keyword>
<evidence type="ECO:0000313" key="3">
    <source>
        <dbReference type="Proteomes" id="UP001431199"/>
    </source>
</evidence>
<dbReference type="Proteomes" id="UP001431199">
    <property type="component" value="Unassembled WGS sequence"/>
</dbReference>
<comment type="caution">
    <text evidence="2">The sequence shown here is derived from an EMBL/GenBank/DDBJ whole genome shotgun (WGS) entry which is preliminary data.</text>
</comment>
<feature type="transmembrane region" description="Helical" evidence="1">
    <location>
        <begin position="20"/>
        <end position="41"/>
    </location>
</feature>
<keyword evidence="1" id="KW-0472">Membrane</keyword>
<evidence type="ECO:0000313" key="2">
    <source>
        <dbReference type="EMBL" id="MCT7397962.1"/>
    </source>
</evidence>
<accession>A0ABT2LXD8</accession>
<evidence type="ECO:0000256" key="1">
    <source>
        <dbReference type="SAM" id="Phobius"/>
    </source>
</evidence>
<sequence length="64" mass="6937">MVALRKLDRKAKMPATIFTYTFGILSALITGIGMCLSMKVIGNGNLMFILEIIIGMNGSKLSDL</sequence>